<dbReference type="PANTHER" id="PTHR40630:SF1">
    <property type="entry name" value="DNA-BINDING PROTEIN"/>
    <property type="match status" value="1"/>
</dbReference>
<dbReference type="PANTHER" id="PTHR40630">
    <property type="entry name" value="POSSIBLE DNA-BINDING PROTEIN"/>
    <property type="match status" value="1"/>
</dbReference>
<evidence type="ECO:0000256" key="1">
    <source>
        <dbReference type="SAM" id="MobiDB-lite"/>
    </source>
</evidence>
<organism evidence="2 3">
    <name type="scientific">Streptomyces ochraceiscleroticus</name>
    <dbReference type="NCBI Taxonomy" id="47761"/>
    <lineage>
        <taxon>Bacteria</taxon>
        <taxon>Bacillati</taxon>
        <taxon>Actinomycetota</taxon>
        <taxon>Actinomycetes</taxon>
        <taxon>Kitasatosporales</taxon>
        <taxon>Streptomycetaceae</taxon>
        <taxon>Streptomyces</taxon>
    </lineage>
</organism>
<keyword evidence="3" id="KW-1185">Reference proteome</keyword>
<sequence length="115" mass="13082">MSAVAKGDDQDDTWRDFKDAVNMTPSELEKWLRTDESKDAGQHKDGGESVGHESGRKIVGILKARRDDLSGTDYAHMRKVTGYVHRHLAQRPKGDVKDSTWRHSLMNWGHDPLKK</sequence>
<gene>
    <name evidence="2" type="ORF">ACFP4F_08490</name>
</gene>
<dbReference type="Pfam" id="PF11338">
    <property type="entry name" value="DUF3140"/>
    <property type="match status" value="1"/>
</dbReference>
<evidence type="ECO:0000313" key="2">
    <source>
        <dbReference type="EMBL" id="MFC6062586.1"/>
    </source>
</evidence>
<comment type="caution">
    <text evidence="2">The sequence shown here is derived from an EMBL/GenBank/DDBJ whole genome shotgun (WGS) entry which is preliminary data.</text>
</comment>
<accession>A0ABW1MFN9</accession>
<reference evidence="3" key="1">
    <citation type="journal article" date="2019" name="Int. J. Syst. Evol. Microbiol.">
        <title>The Global Catalogue of Microorganisms (GCM) 10K type strain sequencing project: providing services to taxonomists for standard genome sequencing and annotation.</title>
        <authorList>
            <consortium name="The Broad Institute Genomics Platform"/>
            <consortium name="The Broad Institute Genome Sequencing Center for Infectious Disease"/>
            <person name="Wu L."/>
            <person name="Ma J."/>
        </authorList>
    </citation>
    <scope>NUCLEOTIDE SEQUENCE [LARGE SCALE GENOMIC DNA]</scope>
    <source>
        <strain evidence="3">CGMCC 1.15180</strain>
    </source>
</reference>
<evidence type="ECO:0000313" key="3">
    <source>
        <dbReference type="Proteomes" id="UP001596139"/>
    </source>
</evidence>
<name>A0ABW1MFN9_9ACTN</name>
<dbReference type="Proteomes" id="UP001596139">
    <property type="component" value="Unassembled WGS sequence"/>
</dbReference>
<dbReference type="RefSeq" id="WP_031060103.1">
    <property type="nucleotide sequence ID" value="NZ_JBHSPX010000003.1"/>
</dbReference>
<dbReference type="EMBL" id="JBHSPX010000003">
    <property type="protein sequence ID" value="MFC6062586.1"/>
    <property type="molecule type" value="Genomic_DNA"/>
</dbReference>
<proteinExistence type="predicted"/>
<feature type="region of interest" description="Disordered" evidence="1">
    <location>
        <begin position="33"/>
        <end position="56"/>
    </location>
</feature>
<dbReference type="InterPro" id="IPR021487">
    <property type="entry name" value="DUF3140"/>
</dbReference>
<protein>
    <submittedName>
        <fullName evidence="2">DUF3140 domain-containing protein</fullName>
    </submittedName>
</protein>